<evidence type="ECO:0000256" key="1">
    <source>
        <dbReference type="ARBA" id="ARBA00004090"/>
    </source>
</evidence>
<gene>
    <name evidence="10" type="ORF">BS47DRAFT_1394581</name>
</gene>
<evidence type="ECO:0000256" key="2">
    <source>
        <dbReference type="ARBA" id="ARBA00004604"/>
    </source>
</evidence>
<evidence type="ECO:0000256" key="4">
    <source>
        <dbReference type="ARBA" id="ARBA00022517"/>
    </source>
</evidence>
<name>A0A9P6AU72_9AGAM</name>
<evidence type="ECO:0000313" key="11">
    <source>
        <dbReference type="Proteomes" id="UP000886523"/>
    </source>
</evidence>
<keyword evidence="7 8" id="KW-0539">Nucleus</keyword>
<evidence type="ECO:0000256" key="6">
    <source>
        <dbReference type="ARBA" id="ARBA00023054"/>
    </source>
</evidence>
<comment type="subcellular location">
    <subcellularLocation>
        <location evidence="2 8">Nucleus</location>
        <location evidence="2 8">Nucleolus</location>
    </subcellularLocation>
</comment>
<keyword evidence="11" id="KW-1185">Reference proteome</keyword>
<evidence type="ECO:0000256" key="8">
    <source>
        <dbReference type="RuleBase" id="RU363084"/>
    </source>
</evidence>
<evidence type="ECO:0000256" key="7">
    <source>
        <dbReference type="ARBA" id="ARBA00023242"/>
    </source>
</evidence>
<dbReference type="OrthoDB" id="277961at2759"/>
<dbReference type="AlphaFoldDB" id="A0A9P6AU72"/>
<comment type="function">
    <text evidence="1 8">Involved in nucleolar integrity and required for processing of the pre-rRNA for the 60S ribosome subunit.</text>
</comment>
<evidence type="ECO:0000313" key="10">
    <source>
        <dbReference type="EMBL" id="KAF9512037.1"/>
    </source>
</evidence>
<evidence type="ECO:0000256" key="9">
    <source>
        <dbReference type="SAM" id="MobiDB-lite"/>
    </source>
</evidence>
<sequence length="92" mass="10342">MSSQEAGASAVSLNSTSGGRVSGKNWKAPKSATRRSHLSEGLRTKRWEDRMRKTTEAAAVKKLEVEMKEEKQAEIAARREKIQERRKAKEEA</sequence>
<protein>
    <recommendedName>
        <fullName evidence="8">rRNA-processing protein</fullName>
    </recommendedName>
</protein>
<organism evidence="10 11">
    <name type="scientific">Hydnum rufescens UP504</name>
    <dbReference type="NCBI Taxonomy" id="1448309"/>
    <lineage>
        <taxon>Eukaryota</taxon>
        <taxon>Fungi</taxon>
        <taxon>Dikarya</taxon>
        <taxon>Basidiomycota</taxon>
        <taxon>Agaricomycotina</taxon>
        <taxon>Agaricomycetes</taxon>
        <taxon>Cantharellales</taxon>
        <taxon>Hydnaceae</taxon>
        <taxon>Hydnum</taxon>
    </lineage>
</organism>
<keyword evidence="6" id="KW-0175">Coiled coil</keyword>
<keyword evidence="4 8" id="KW-0690">Ribosome biogenesis</keyword>
<evidence type="ECO:0000256" key="5">
    <source>
        <dbReference type="ARBA" id="ARBA00022552"/>
    </source>
</evidence>
<dbReference type="Proteomes" id="UP000886523">
    <property type="component" value="Unassembled WGS sequence"/>
</dbReference>
<reference evidence="10" key="1">
    <citation type="journal article" date="2020" name="Nat. Commun.">
        <title>Large-scale genome sequencing of mycorrhizal fungi provides insights into the early evolution of symbiotic traits.</title>
        <authorList>
            <person name="Miyauchi S."/>
            <person name="Kiss E."/>
            <person name="Kuo A."/>
            <person name="Drula E."/>
            <person name="Kohler A."/>
            <person name="Sanchez-Garcia M."/>
            <person name="Morin E."/>
            <person name="Andreopoulos B."/>
            <person name="Barry K.W."/>
            <person name="Bonito G."/>
            <person name="Buee M."/>
            <person name="Carver A."/>
            <person name="Chen C."/>
            <person name="Cichocki N."/>
            <person name="Clum A."/>
            <person name="Culley D."/>
            <person name="Crous P.W."/>
            <person name="Fauchery L."/>
            <person name="Girlanda M."/>
            <person name="Hayes R.D."/>
            <person name="Keri Z."/>
            <person name="LaButti K."/>
            <person name="Lipzen A."/>
            <person name="Lombard V."/>
            <person name="Magnuson J."/>
            <person name="Maillard F."/>
            <person name="Murat C."/>
            <person name="Nolan M."/>
            <person name="Ohm R.A."/>
            <person name="Pangilinan J."/>
            <person name="Pereira M.F."/>
            <person name="Perotto S."/>
            <person name="Peter M."/>
            <person name="Pfister S."/>
            <person name="Riley R."/>
            <person name="Sitrit Y."/>
            <person name="Stielow J.B."/>
            <person name="Szollosi G."/>
            <person name="Zifcakova L."/>
            <person name="Stursova M."/>
            <person name="Spatafora J.W."/>
            <person name="Tedersoo L."/>
            <person name="Vaario L.M."/>
            <person name="Yamada A."/>
            <person name="Yan M."/>
            <person name="Wang P."/>
            <person name="Xu J."/>
            <person name="Bruns T."/>
            <person name="Baldrian P."/>
            <person name="Vilgalys R."/>
            <person name="Dunand C."/>
            <person name="Henrissat B."/>
            <person name="Grigoriev I.V."/>
            <person name="Hibbett D."/>
            <person name="Nagy L.G."/>
            <person name="Martin F.M."/>
        </authorList>
    </citation>
    <scope>NUCLEOTIDE SEQUENCE</scope>
    <source>
        <strain evidence="10">UP504</strain>
    </source>
</reference>
<dbReference type="EMBL" id="MU128992">
    <property type="protein sequence ID" value="KAF9512037.1"/>
    <property type="molecule type" value="Genomic_DNA"/>
</dbReference>
<comment type="caution">
    <text evidence="10">The sequence shown here is derived from an EMBL/GenBank/DDBJ whole genome shotgun (WGS) entry which is preliminary data.</text>
</comment>
<keyword evidence="5 8" id="KW-0698">rRNA processing</keyword>
<accession>A0A9P6AU72</accession>
<dbReference type="GO" id="GO:0006364">
    <property type="term" value="P:rRNA processing"/>
    <property type="evidence" value="ECO:0007669"/>
    <property type="project" value="UniProtKB-UniRule"/>
</dbReference>
<feature type="compositionally biased region" description="Polar residues" evidence="9">
    <location>
        <begin position="1"/>
        <end position="19"/>
    </location>
</feature>
<proteinExistence type="inferred from homology"/>
<dbReference type="GO" id="GO:0005730">
    <property type="term" value="C:nucleolus"/>
    <property type="evidence" value="ECO:0007669"/>
    <property type="project" value="UniProtKB-SubCell"/>
</dbReference>
<feature type="compositionally biased region" description="Basic and acidic residues" evidence="9">
    <location>
        <begin position="37"/>
        <end position="50"/>
    </location>
</feature>
<feature type="region of interest" description="Disordered" evidence="9">
    <location>
        <begin position="1"/>
        <end position="50"/>
    </location>
</feature>
<dbReference type="Pfam" id="PF03879">
    <property type="entry name" value="Cgr1"/>
    <property type="match status" value="1"/>
</dbReference>
<comment type="similarity">
    <text evidence="3 8">Belongs to the CGR1 family.</text>
</comment>
<evidence type="ECO:0000256" key="3">
    <source>
        <dbReference type="ARBA" id="ARBA00007869"/>
    </source>
</evidence>
<dbReference type="InterPro" id="IPR005579">
    <property type="entry name" value="Cgr1-like"/>
</dbReference>